<evidence type="ECO:0000259" key="1">
    <source>
        <dbReference type="Pfam" id="PF00881"/>
    </source>
</evidence>
<dbReference type="InterPro" id="IPR029479">
    <property type="entry name" value="Nitroreductase"/>
</dbReference>
<dbReference type="OrthoDB" id="3723182at2"/>
<dbReference type="Pfam" id="PF00881">
    <property type="entry name" value="Nitroreductase"/>
    <property type="match status" value="1"/>
</dbReference>
<evidence type="ECO:0000313" key="3">
    <source>
        <dbReference type="Proteomes" id="UP000325787"/>
    </source>
</evidence>
<organism evidence="2 3">
    <name type="scientific">Saccharothrix syringae</name>
    <name type="common">Nocardiopsis syringae</name>
    <dbReference type="NCBI Taxonomy" id="103733"/>
    <lineage>
        <taxon>Bacteria</taxon>
        <taxon>Bacillati</taxon>
        <taxon>Actinomycetota</taxon>
        <taxon>Actinomycetes</taxon>
        <taxon>Pseudonocardiales</taxon>
        <taxon>Pseudonocardiaceae</taxon>
        <taxon>Saccharothrix</taxon>
    </lineage>
</organism>
<sequence>MLAPARAADAARLWDRMALAARQPGRAVRDTVPPELGPVLELFDAAGRGSLTGGPSVPSAGALYPYEFYAVVPGPHGWAVHAVDAARRRCRLVRRGPDVADALRDAGLDHLAGPVVVVALRPWLSMRKYGDRGYLYAQLDAAHVATHLLCLAAERHRHAELRTGAAATALEEVIGLADGCRFAHSALVLRGGTPSPVPGWSSVDGLGGVAWPEAPSWLERECWKSVEEHRPVRPAAPGTPVRPHALLAGAAEPAAGFPGGQSPTSLAARRRSTKDFRPEALDGATLDRVLAVLRTPLAVDLPPVAGLSATLVARNVRGRAPGCYPVRGTGPVCGPESAPVAAAPPEDELLRACMDQEHLRHAAALVLFHTARQDLLCHGIDDTLLRAGALAHLLYLGAAGEGVAITAIGGFDGPRWRALAGLPGRDEVLYVVLLGGSGGAALKLDRLQPAYAHTGR</sequence>
<dbReference type="AlphaFoldDB" id="A0A5Q0H053"/>
<feature type="domain" description="Nitroreductase" evidence="1">
    <location>
        <begin position="268"/>
        <end position="435"/>
    </location>
</feature>
<dbReference type="EMBL" id="CP034550">
    <property type="protein sequence ID" value="QFZ19606.1"/>
    <property type="molecule type" value="Genomic_DNA"/>
</dbReference>
<name>A0A5Q0H053_SACSY</name>
<protein>
    <recommendedName>
        <fullName evidence="1">Nitroreductase domain-containing protein</fullName>
    </recommendedName>
</protein>
<dbReference type="SUPFAM" id="SSF55469">
    <property type="entry name" value="FMN-dependent nitroreductase-like"/>
    <property type="match status" value="2"/>
</dbReference>
<evidence type="ECO:0000313" key="2">
    <source>
        <dbReference type="EMBL" id="QFZ19606.1"/>
    </source>
</evidence>
<dbReference type="RefSeq" id="WP_051765227.1">
    <property type="nucleotide sequence ID" value="NZ_CP034550.1"/>
</dbReference>
<proteinExistence type="predicted"/>
<dbReference type="KEGG" id="ssyi:EKG83_21165"/>
<keyword evidence="3" id="KW-1185">Reference proteome</keyword>
<dbReference type="Gene3D" id="3.40.109.10">
    <property type="entry name" value="NADH Oxidase"/>
    <property type="match status" value="2"/>
</dbReference>
<dbReference type="GO" id="GO:0016491">
    <property type="term" value="F:oxidoreductase activity"/>
    <property type="evidence" value="ECO:0007669"/>
    <property type="project" value="InterPro"/>
</dbReference>
<reference evidence="3" key="1">
    <citation type="journal article" date="2021" name="Curr. Microbiol.">
        <title>Complete genome of nocamycin-producing strain Saccharothrix syringae NRRL B-16468 reveals the biosynthetic potential for secondary metabolites.</title>
        <authorList>
            <person name="Mo X."/>
            <person name="Yang S."/>
        </authorList>
    </citation>
    <scope>NUCLEOTIDE SEQUENCE [LARGE SCALE GENOMIC DNA]</scope>
    <source>
        <strain evidence="3">ATCC 51364 / DSM 43886 / JCM 6844 / KCTC 9398 / NBRC 14523 / NRRL B-16468 / INA 2240</strain>
    </source>
</reference>
<dbReference type="InterPro" id="IPR000415">
    <property type="entry name" value="Nitroreductase-like"/>
</dbReference>
<accession>A0A5Q0H053</accession>
<dbReference type="Proteomes" id="UP000325787">
    <property type="component" value="Chromosome"/>
</dbReference>
<gene>
    <name evidence="2" type="ORF">EKG83_21165</name>
</gene>